<gene>
    <name evidence="2" type="ORF">CGI_10020522</name>
</gene>
<dbReference type="InParanoid" id="K1QDW6"/>
<reference evidence="2" key="1">
    <citation type="journal article" date="2012" name="Nature">
        <title>The oyster genome reveals stress adaptation and complexity of shell formation.</title>
        <authorList>
            <person name="Zhang G."/>
            <person name="Fang X."/>
            <person name="Guo X."/>
            <person name="Li L."/>
            <person name="Luo R."/>
            <person name="Xu F."/>
            <person name="Yang P."/>
            <person name="Zhang L."/>
            <person name="Wang X."/>
            <person name="Qi H."/>
            <person name="Xiong Z."/>
            <person name="Que H."/>
            <person name="Xie Y."/>
            <person name="Holland P.W."/>
            <person name="Paps J."/>
            <person name="Zhu Y."/>
            <person name="Wu F."/>
            <person name="Chen Y."/>
            <person name="Wang J."/>
            <person name="Peng C."/>
            <person name="Meng J."/>
            <person name="Yang L."/>
            <person name="Liu J."/>
            <person name="Wen B."/>
            <person name="Zhang N."/>
            <person name="Huang Z."/>
            <person name="Zhu Q."/>
            <person name="Feng Y."/>
            <person name="Mount A."/>
            <person name="Hedgecock D."/>
            <person name="Xu Z."/>
            <person name="Liu Y."/>
            <person name="Domazet-Loso T."/>
            <person name="Du Y."/>
            <person name="Sun X."/>
            <person name="Zhang S."/>
            <person name="Liu B."/>
            <person name="Cheng P."/>
            <person name="Jiang X."/>
            <person name="Li J."/>
            <person name="Fan D."/>
            <person name="Wang W."/>
            <person name="Fu W."/>
            <person name="Wang T."/>
            <person name="Wang B."/>
            <person name="Zhang J."/>
            <person name="Peng Z."/>
            <person name="Li Y."/>
            <person name="Li N."/>
            <person name="Wang J."/>
            <person name="Chen M."/>
            <person name="He Y."/>
            <person name="Tan F."/>
            <person name="Song X."/>
            <person name="Zheng Q."/>
            <person name="Huang R."/>
            <person name="Yang H."/>
            <person name="Du X."/>
            <person name="Chen L."/>
            <person name="Yang M."/>
            <person name="Gaffney P.M."/>
            <person name="Wang S."/>
            <person name="Luo L."/>
            <person name="She Z."/>
            <person name="Ming Y."/>
            <person name="Huang W."/>
            <person name="Zhang S."/>
            <person name="Huang B."/>
            <person name="Zhang Y."/>
            <person name="Qu T."/>
            <person name="Ni P."/>
            <person name="Miao G."/>
            <person name="Wang J."/>
            <person name="Wang Q."/>
            <person name="Steinberg C.E."/>
            <person name="Wang H."/>
            <person name="Li N."/>
            <person name="Qian L."/>
            <person name="Zhang G."/>
            <person name="Li Y."/>
            <person name="Yang H."/>
            <person name="Liu X."/>
            <person name="Wang J."/>
            <person name="Yin Y."/>
            <person name="Wang J."/>
        </authorList>
    </citation>
    <scope>NUCLEOTIDE SEQUENCE [LARGE SCALE GENOMIC DNA]</scope>
    <source>
        <strain evidence="2">05x7-T-G4-1.051#20</strain>
    </source>
</reference>
<feature type="region of interest" description="Disordered" evidence="1">
    <location>
        <begin position="1"/>
        <end position="33"/>
    </location>
</feature>
<feature type="compositionally biased region" description="Basic and acidic residues" evidence="1">
    <location>
        <begin position="10"/>
        <end position="24"/>
    </location>
</feature>
<protein>
    <submittedName>
        <fullName evidence="2">Uncharacterized protein</fullName>
    </submittedName>
</protein>
<evidence type="ECO:0000256" key="1">
    <source>
        <dbReference type="SAM" id="MobiDB-lite"/>
    </source>
</evidence>
<dbReference type="EMBL" id="JH816438">
    <property type="protein sequence ID" value="EKC35077.1"/>
    <property type="molecule type" value="Genomic_DNA"/>
</dbReference>
<sequence>MTSSDSMTLDLRRDSKEGSEKSNDDPLMNKPPGITQKFLLVCHLHRMVGWQEFTM</sequence>
<dbReference type="HOGENOM" id="CLU_3034414_0_0_1"/>
<accession>K1QDW6</accession>
<proteinExistence type="predicted"/>
<dbReference type="AlphaFoldDB" id="K1QDW6"/>
<name>K1QDW6_MAGGI</name>
<evidence type="ECO:0000313" key="2">
    <source>
        <dbReference type="EMBL" id="EKC35077.1"/>
    </source>
</evidence>
<organism evidence="2">
    <name type="scientific">Magallana gigas</name>
    <name type="common">Pacific oyster</name>
    <name type="synonym">Crassostrea gigas</name>
    <dbReference type="NCBI Taxonomy" id="29159"/>
    <lineage>
        <taxon>Eukaryota</taxon>
        <taxon>Metazoa</taxon>
        <taxon>Spiralia</taxon>
        <taxon>Lophotrochozoa</taxon>
        <taxon>Mollusca</taxon>
        <taxon>Bivalvia</taxon>
        <taxon>Autobranchia</taxon>
        <taxon>Pteriomorphia</taxon>
        <taxon>Ostreida</taxon>
        <taxon>Ostreoidea</taxon>
        <taxon>Ostreidae</taxon>
        <taxon>Magallana</taxon>
    </lineage>
</organism>